<organism evidence="1 2">
    <name type="scientific">Burkholderia pyrrocinia</name>
    <name type="common">Pseudomonas pyrrocinia</name>
    <dbReference type="NCBI Taxonomy" id="60550"/>
    <lineage>
        <taxon>Bacteria</taxon>
        <taxon>Pseudomonadati</taxon>
        <taxon>Pseudomonadota</taxon>
        <taxon>Betaproteobacteria</taxon>
        <taxon>Burkholderiales</taxon>
        <taxon>Burkholderiaceae</taxon>
        <taxon>Burkholderia</taxon>
        <taxon>Burkholderia cepacia complex</taxon>
    </lineage>
</organism>
<reference evidence="1 2" key="1">
    <citation type="journal article" date="2018" name="ISME J.">
        <title>Involvement of Burkholderiaceae and sulfurous volatiles in disease-suppressive soils.</title>
        <authorList>
            <person name="Carrion V.J."/>
            <person name="Cordovez V."/>
            <person name="Tyc O."/>
            <person name="Etalo D.W."/>
            <person name="de Bruijn I."/>
            <person name="de Jager V.C."/>
            <person name="Medema M.H."/>
            <person name="Eberl L."/>
            <person name="Raaijmakers J.M."/>
        </authorList>
    </citation>
    <scope>NUCLEOTIDE SEQUENCE [LARGE SCALE GENOMIC DNA]</scope>
    <source>
        <strain evidence="2">mHSR5</strain>
    </source>
</reference>
<sequence>MKELNTENTHTLDQPIRQGDNEIKAITLRKPGSGELRGVSLSDLVNLDVSALHKVLPRISTPTLTEADVSKLDPADLLQLAGIVSGFFMTKAMRANMGSPA</sequence>
<evidence type="ECO:0000313" key="1">
    <source>
        <dbReference type="EMBL" id="AXF23487.1"/>
    </source>
</evidence>
<dbReference type="Pfam" id="PF10109">
    <property type="entry name" value="Phage_TAC_7"/>
    <property type="match status" value="1"/>
</dbReference>
<gene>
    <name evidence="1" type="ORF">CUJ89_24035</name>
</gene>
<dbReference type="Proteomes" id="UP000253104">
    <property type="component" value="Chromosome mHSR5_B"/>
</dbReference>
<proteinExistence type="predicted"/>
<protein>
    <submittedName>
        <fullName evidence="1">Phage tail assembly protein</fullName>
    </submittedName>
</protein>
<accession>A0A2Z5N479</accession>
<name>A0A2Z5N479_BURPY</name>
<dbReference type="InterPro" id="IPR019289">
    <property type="entry name" value="Phage_tail_E/E"/>
</dbReference>
<dbReference type="RefSeq" id="WP_114179895.1">
    <property type="nucleotide sequence ID" value="NZ_CP024903.1"/>
</dbReference>
<dbReference type="EMBL" id="CP024903">
    <property type="protein sequence ID" value="AXF23487.1"/>
    <property type="molecule type" value="Genomic_DNA"/>
</dbReference>
<dbReference type="AlphaFoldDB" id="A0A2Z5N479"/>
<evidence type="ECO:0000313" key="2">
    <source>
        <dbReference type="Proteomes" id="UP000253104"/>
    </source>
</evidence>
<dbReference type="OrthoDB" id="7366507at2"/>